<reference evidence="1 2" key="1">
    <citation type="submission" date="2020-02" db="EMBL/GenBank/DDBJ databases">
        <title>Balneolaceae bacterium YR4-1, complete genome.</title>
        <authorList>
            <person name="Li Y."/>
            <person name="Wu S."/>
        </authorList>
    </citation>
    <scope>NUCLEOTIDE SEQUENCE [LARGE SCALE GENOMIC DNA]</scope>
    <source>
        <strain evidence="1 2">YR4-1</strain>
    </source>
</reference>
<evidence type="ECO:0000313" key="2">
    <source>
        <dbReference type="Proteomes" id="UP000473278"/>
    </source>
</evidence>
<evidence type="ECO:0000313" key="1">
    <source>
        <dbReference type="EMBL" id="NGP77363.1"/>
    </source>
</evidence>
<accession>A0A6M1TB38</accession>
<gene>
    <name evidence="1" type="ORF">G3570_12010</name>
</gene>
<sequence length="85" mass="9775">MWPKDLTKEQKARRALPYAQLADELAPMSWYSTAELAWLYHILGEEDKMMEAAHRTVKQSPVRGAEFIREYVGLEVAPNGKIITK</sequence>
<protein>
    <submittedName>
        <fullName evidence="1">Uncharacterized protein</fullName>
    </submittedName>
</protein>
<proteinExistence type="predicted"/>
<keyword evidence="2" id="KW-1185">Reference proteome</keyword>
<dbReference type="RefSeq" id="WP_165142707.1">
    <property type="nucleotide sequence ID" value="NZ_JAALLT010000004.1"/>
</dbReference>
<comment type="caution">
    <text evidence="1">The sequence shown here is derived from an EMBL/GenBank/DDBJ whole genome shotgun (WGS) entry which is preliminary data.</text>
</comment>
<name>A0A6M1TB38_9BACT</name>
<dbReference type="EMBL" id="JAALLT010000004">
    <property type="protein sequence ID" value="NGP77363.1"/>
    <property type="molecule type" value="Genomic_DNA"/>
</dbReference>
<organism evidence="1 2">
    <name type="scientific">Halalkalibaculum roseum</name>
    <dbReference type="NCBI Taxonomy" id="2709311"/>
    <lineage>
        <taxon>Bacteria</taxon>
        <taxon>Pseudomonadati</taxon>
        <taxon>Balneolota</taxon>
        <taxon>Balneolia</taxon>
        <taxon>Balneolales</taxon>
        <taxon>Balneolaceae</taxon>
        <taxon>Halalkalibaculum</taxon>
    </lineage>
</organism>
<dbReference type="Proteomes" id="UP000473278">
    <property type="component" value="Unassembled WGS sequence"/>
</dbReference>
<dbReference type="AlphaFoldDB" id="A0A6M1TB38"/>